<protein>
    <submittedName>
        <fullName evidence="2">Uncharacterized protein</fullName>
    </submittedName>
</protein>
<name>A0A071MC54_9BURK</name>
<evidence type="ECO:0000256" key="1">
    <source>
        <dbReference type="SAM" id="MobiDB-lite"/>
    </source>
</evidence>
<organism evidence="2">
    <name type="scientific">Burkholderia cenocepacia</name>
    <dbReference type="NCBI Taxonomy" id="95486"/>
    <lineage>
        <taxon>Bacteria</taxon>
        <taxon>Pseudomonadati</taxon>
        <taxon>Pseudomonadota</taxon>
        <taxon>Betaproteobacteria</taxon>
        <taxon>Burkholderiales</taxon>
        <taxon>Burkholderiaceae</taxon>
        <taxon>Burkholderia</taxon>
        <taxon>Burkholderia cepacia complex</taxon>
    </lineage>
</organism>
<dbReference type="AlphaFoldDB" id="A0A071MC54"/>
<reference evidence="2" key="1">
    <citation type="submission" date="2014-04" db="EMBL/GenBank/DDBJ databases">
        <title>In planta biocontrol of soil-borne Fusarium wilt of banana through a plant endophytic bacterium, Burkholderia cenocepacia 869T2.</title>
        <authorList>
            <person name="Ho Y.-N."/>
            <person name="Chiang H.-M."/>
            <person name="Chao C.-P."/>
            <person name="Su C.-C."/>
            <person name="Hsu H.-F."/>
            <person name="Guo C.-T."/>
            <person name="Hsieh J.-L."/>
            <person name="Huang C.-C."/>
        </authorList>
    </citation>
    <scope>NUCLEOTIDE SEQUENCE [LARGE SCALE GENOMIC DNA]</scope>
    <source>
        <strain evidence="2">869T2</strain>
    </source>
</reference>
<dbReference type="EMBL" id="JJOA01000014">
    <property type="protein sequence ID" value="KEA58273.1"/>
    <property type="molecule type" value="Genomic_DNA"/>
</dbReference>
<evidence type="ECO:0000313" key="2">
    <source>
        <dbReference type="EMBL" id="KEA58273.1"/>
    </source>
</evidence>
<sequence length="74" mass="7889">MGAKANYTRSAVNFHNTNNGLAGFGRSGAESFGSPFGSFSIAFRFTAASNDSRNGRQNGRPACCEQATRRSPPR</sequence>
<feature type="region of interest" description="Disordered" evidence="1">
    <location>
        <begin position="49"/>
        <end position="74"/>
    </location>
</feature>
<proteinExistence type="predicted"/>
<comment type="caution">
    <text evidence="2">The sequence shown here is derived from an EMBL/GenBank/DDBJ whole genome shotgun (WGS) entry which is preliminary data.</text>
</comment>
<accession>A0A071MC54</accession>
<gene>
    <name evidence="2" type="ORF">DT99_18100</name>
</gene>